<evidence type="ECO:0000256" key="3">
    <source>
        <dbReference type="ARBA" id="ARBA00009077"/>
    </source>
</evidence>
<dbReference type="Gene3D" id="3.40.640.10">
    <property type="entry name" value="Type I PLP-dependent aspartate aminotransferase-like (Major domain)"/>
    <property type="match status" value="1"/>
</dbReference>
<evidence type="ECO:0000256" key="2">
    <source>
        <dbReference type="ARBA" id="ARBA00005038"/>
    </source>
</evidence>
<dbReference type="OrthoDB" id="3512640at2759"/>
<dbReference type="InterPro" id="IPR054542">
    <property type="entry name" value="Cys_met_metab_PP"/>
</dbReference>
<evidence type="ECO:0000256" key="1">
    <source>
        <dbReference type="ARBA" id="ARBA00001933"/>
    </source>
</evidence>
<evidence type="ECO:0000256" key="5">
    <source>
        <dbReference type="ARBA" id="ARBA00022898"/>
    </source>
</evidence>
<proteinExistence type="inferred from homology"/>
<dbReference type="GO" id="GO:0019343">
    <property type="term" value="P:cysteine biosynthetic process via cystathionine"/>
    <property type="evidence" value="ECO:0007669"/>
    <property type="project" value="TreeGrafter"/>
</dbReference>
<dbReference type="EMBL" id="AWSO01000550">
    <property type="protein sequence ID" value="ESK89560.1"/>
    <property type="molecule type" value="Genomic_DNA"/>
</dbReference>
<dbReference type="GO" id="GO:0019346">
    <property type="term" value="P:transsulfuration"/>
    <property type="evidence" value="ECO:0007669"/>
    <property type="project" value="InterPro"/>
</dbReference>
<dbReference type="GO" id="GO:0005737">
    <property type="term" value="C:cytoplasm"/>
    <property type="evidence" value="ECO:0007669"/>
    <property type="project" value="TreeGrafter"/>
</dbReference>
<feature type="modified residue" description="N6-(pyridoxal phosphate)lysine" evidence="8">
    <location>
        <position position="258"/>
    </location>
</feature>
<dbReference type="CDD" id="cd00614">
    <property type="entry name" value="CGS_like"/>
    <property type="match status" value="1"/>
</dbReference>
<evidence type="ECO:0000313" key="11">
    <source>
        <dbReference type="EMBL" id="ESK89560.1"/>
    </source>
</evidence>
<comment type="cofactor">
    <cofactor evidence="1 9">
        <name>pyridoxal 5'-phosphate</name>
        <dbReference type="ChEBI" id="CHEBI:597326"/>
    </cofactor>
</comment>
<dbReference type="GO" id="GO:0030170">
    <property type="term" value="F:pyridoxal phosphate binding"/>
    <property type="evidence" value="ECO:0007669"/>
    <property type="project" value="InterPro"/>
</dbReference>
<dbReference type="AlphaFoldDB" id="V2XAN9"/>
<dbReference type="InterPro" id="IPR000277">
    <property type="entry name" value="Cys/Met-Metab_PyrdxlP-dep_enz"/>
</dbReference>
<reference evidence="11 12" key="1">
    <citation type="journal article" date="2014" name="BMC Genomics">
        <title>Genome and secretome analysis of the hemibiotrophic fungal pathogen, Moniliophthora roreri, which causes frosty pod rot disease of cacao: mechanisms of the biotrophic and necrotrophic phases.</title>
        <authorList>
            <person name="Meinhardt L.W."/>
            <person name="Costa G.G.L."/>
            <person name="Thomazella D.P.T."/>
            <person name="Teixeira P.J.P.L."/>
            <person name="Carazzolle M.F."/>
            <person name="Schuster S.C."/>
            <person name="Carlson J.E."/>
            <person name="Guiltinan M.J."/>
            <person name="Mieczkowski P."/>
            <person name="Farmer A."/>
            <person name="Ramaraj T."/>
            <person name="Crozier J."/>
            <person name="Davis R.E."/>
            <person name="Shao J."/>
            <person name="Melnick R.L."/>
            <person name="Pereira G.A.G."/>
            <person name="Bailey B.A."/>
        </authorList>
    </citation>
    <scope>NUCLEOTIDE SEQUENCE [LARGE SCALE GENOMIC DNA]</scope>
    <source>
        <strain evidence="11 12">MCA 2997</strain>
    </source>
</reference>
<dbReference type="InterPro" id="IPR015424">
    <property type="entry name" value="PyrdxlP-dep_Trfase"/>
</dbReference>
<dbReference type="PANTHER" id="PTHR11808:SF15">
    <property type="entry name" value="CYSTATHIONINE GAMMA-LYASE"/>
    <property type="match status" value="1"/>
</dbReference>
<organism evidence="11 12">
    <name type="scientific">Moniliophthora roreri (strain MCA 2997)</name>
    <name type="common">Cocoa frosty pod rot fungus</name>
    <name type="synonym">Crinipellis roreri</name>
    <dbReference type="NCBI Taxonomy" id="1381753"/>
    <lineage>
        <taxon>Eukaryota</taxon>
        <taxon>Fungi</taxon>
        <taxon>Dikarya</taxon>
        <taxon>Basidiomycota</taxon>
        <taxon>Agaricomycotina</taxon>
        <taxon>Agaricomycetes</taxon>
        <taxon>Agaricomycetidae</taxon>
        <taxon>Agaricales</taxon>
        <taxon>Marasmiineae</taxon>
        <taxon>Marasmiaceae</taxon>
        <taxon>Moniliophthora</taxon>
    </lineage>
</organism>
<dbReference type="FunFam" id="3.40.640.10:FF:000046">
    <property type="entry name" value="Cystathionine gamma-lyase"/>
    <property type="match status" value="1"/>
</dbReference>
<gene>
    <name evidence="11" type="ORF">Moror_8693</name>
</gene>
<dbReference type="Pfam" id="PF01053">
    <property type="entry name" value="Cys_Met_Meta_PP"/>
    <property type="match status" value="2"/>
</dbReference>
<comment type="caution">
    <text evidence="11">The sequence shown here is derived from an EMBL/GenBank/DDBJ whole genome shotgun (WGS) entry which is preliminary data.</text>
</comment>
<accession>V2XAN9</accession>
<keyword evidence="12" id="KW-1185">Reference proteome</keyword>
<dbReference type="HOGENOM" id="CLU_018986_2_3_1"/>
<feature type="compositionally biased region" description="Polar residues" evidence="10">
    <location>
        <begin position="7"/>
        <end position="27"/>
    </location>
</feature>
<dbReference type="EC" id="4.4.1.1" evidence="4"/>
<dbReference type="PIRSF" id="PIRSF001434">
    <property type="entry name" value="CGS"/>
    <property type="match status" value="1"/>
</dbReference>
<dbReference type="Gene3D" id="3.90.1150.10">
    <property type="entry name" value="Aspartate Aminotransferase, domain 1"/>
    <property type="match status" value="1"/>
</dbReference>
<comment type="similarity">
    <text evidence="3 9">Belongs to the trans-sulfuration enzymes family.</text>
</comment>
<comment type="pathway">
    <text evidence="2">Amino-acid biosynthesis; L-cysteine biosynthesis; L-cysteine from L-homocysteine and L-serine: step 2/2.</text>
</comment>
<evidence type="ECO:0000256" key="10">
    <source>
        <dbReference type="SAM" id="MobiDB-lite"/>
    </source>
</evidence>
<evidence type="ECO:0000256" key="6">
    <source>
        <dbReference type="ARBA" id="ARBA00023192"/>
    </source>
</evidence>
<dbReference type="GO" id="GO:0004123">
    <property type="term" value="F:cystathionine gamma-lyase activity"/>
    <property type="evidence" value="ECO:0007669"/>
    <property type="project" value="TreeGrafter"/>
</dbReference>
<sequence>MTVAQDLPSSRYTNGSTSAHTNDTHANGNGIHKPPVKVLDGFGTRAIHVGSEPSEETGAVIPAISLSTTYRQEGVGNHKGYEYSRSGNPNRNALERTLAAIEAGGSEAIAFSSGAYSPPCSSTTATIIQSLGPSAHVISVNDVYGGTFRYITRVASTTQGVTATFLDLEDISPGSKGEANLVAALQEHPNTKLVWVETPTNPTLRVIDIARLSEILDTHFSTQRSDRPLLLVDNTFASPFYTSPLLLGADIVLHSLTKYVNGHSDVVMGALILPPKHTALTERLRFLQNASGAVPSPYDCWLAQRGAKTLHLRMKQHGLNALKVVKALRNEKGVEQVIYPGYGNEETKRKVWRNLSPHAKKWIEDNGLVDSETGAFPFSGMVSFRLRAPTSDATYEEHAQHTSEFLQNLRLFSLAESLGGVESLAEVPARMTHASIPPKEREQLGIGEGLVRLSVGIEEAEDLVEDLKRGLDAVFSS</sequence>
<feature type="region of interest" description="Disordered" evidence="10">
    <location>
        <begin position="1"/>
        <end position="33"/>
    </location>
</feature>
<dbReference type="Proteomes" id="UP000017559">
    <property type="component" value="Unassembled WGS sequence"/>
</dbReference>
<keyword evidence="6" id="KW-0198">Cysteine biosynthesis</keyword>
<dbReference type="KEGG" id="mrr:Moror_8693"/>
<dbReference type="SUPFAM" id="SSF53383">
    <property type="entry name" value="PLP-dependent transferases"/>
    <property type="match status" value="1"/>
</dbReference>
<dbReference type="PROSITE" id="PS00868">
    <property type="entry name" value="CYS_MET_METAB_PP"/>
    <property type="match status" value="1"/>
</dbReference>
<evidence type="ECO:0000256" key="7">
    <source>
        <dbReference type="ARBA" id="ARBA00029853"/>
    </source>
</evidence>
<name>V2XAN9_MONRO</name>
<keyword evidence="5 8" id="KW-0663">Pyridoxal phosphate</keyword>
<evidence type="ECO:0000256" key="4">
    <source>
        <dbReference type="ARBA" id="ARBA00012085"/>
    </source>
</evidence>
<evidence type="ECO:0000256" key="9">
    <source>
        <dbReference type="RuleBase" id="RU362118"/>
    </source>
</evidence>
<protein>
    <recommendedName>
        <fullName evidence="4">cystathionine gamma-lyase</fullName>
        <ecNumber evidence="4">4.4.1.1</ecNumber>
    </recommendedName>
    <alternativeName>
        <fullName evidence="7">Gamma-cystathionase</fullName>
    </alternativeName>
</protein>
<dbReference type="PANTHER" id="PTHR11808">
    <property type="entry name" value="TRANS-SULFURATION ENZYME FAMILY MEMBER"/>
    <property type="match status" value="1"/>
</dbReference>
<evidence type="ECO:0000313" key="12">
    <source>
        <dbReference type="Proteomes" id="UP000017559"/>
    </source>
</evidence>
<dbReference type="InterPro" id="IPR015422">
    <property type="entry name" value="PyrdxlP-dep_Trfase_small"/>
</dbReference>
<keyword evidence="6" id="KW-0028">Amino-acid biosynthesis</keyword>
<dbReference type="STRING" id="1381753.V2XAN9"/>
<dbReference type="InterPro" id="IPR015421">
    <property type="entry name" value="PyrdxlP-dep_Trfase_major"/>
</dbReference>
<evidence type="ECO:0000256" key="8">
    <source>
        <dbReference type="PIRSR" id="PIRSR001434-2"/>
    </source>
</evidence>